<keyword evidence="1" id="KW-0472">Membrane</keyword>
<proteinExistence type="predicted"/>
<dbReference type="GO" id="GO:0030234">
    <property type="term" value="F:enzyme regulator activity"/>
    <property type="evidence" value="ECO:0007669"/>
    <property type="project" value="TreeGrafter"/>
</dbReference>
<feature type="signal peptide" evidence="2">
    <location>
        <begin position="1"/>
        <end position="29"/>
    </location>
</feature>
<dbReference type="PANTHER" id="PTHR38038">
    <property type="entry name" value="PENICILLIN-BINDING PROTEIN ACTIVATOR LPOA"/>
    <property type="match status" value="1"/>
</dbReference>
<keyword evidence="2" id="KW-0732">Signal</keyword>
<organism evidence="3 4">
    <name type="scientific">Igneacidithiobacillus copahuensis</name>
    <dbReference type="NCBI Taxonomy" id="2724909"/>
    <lineage>
        <taxon>Bacteria</taxon>
        <taxon>Pseudomonadati</taxon>
        <taxon>Pseudomonadota</taxon>
        <taxon>Acidithiobacillia</taxon>
        <taxon>Acidithiobacillales</taxon>
        <taxon>Acidithiobacillaceae</taxon>
        <taxon>Igneacidithiobacillus</taxon>
    </lineage>
</organism>
<dbReference type="AlphaFoldDB" id="A0AAE2YNL0"/>
<dbReference type="GO" id="GO:0009252">
    <property type="term" value="P:peptidoglycan biosynthetic process"/>
    <property type="evidence" value="ECO:0007669"/>
    <property type="project" value="TreeGrafter"/>
</dbReference>
<keyword evidence="4" id="KW-1185">Reference proteome</keyword>
<evidence type="ECO:0000256" key="2">
    <source>
        <dbReference type="SAM" id="SignalP"/>
    </source>
</evidence>
<gene>
    <name evidence="3" type="ORF">HFQ13_02730</name>
</gene>
<dbReference type="SUPFAM" id="SSF53822">
    <property type="entry name" value="Periplasmic binding protein-like I"/>
    <property type="match status" value="1"/>
</dbReference>
<evidence type="ECO:0000256" key="1">
    <source>
        <dbReference type="ARBA" id="ARBA00023136"/>
    </source>
</evidence>
<evidence type="ECO:0000313" key="4">
    <source>
        <dbReference type="Proteomes" id="UP001197378"/>
    </source>
</evidence>
<dbReference type="EMBL" id="JAAXYO010000036">
    <property type="protein sequence ID" value="MBU2787136.1"/>
    <property type="molecule type" value="Genomic_DNA"/>
</dbReference>
<protein>
    <recommendedName>
        <fullName evidence="5">Penicillin-binding protein activator</fullName>
    </recommendedName>
</protein>
<dbReference type="Gene3D" id="1.25.40.650">
    <property type="match status" value="1"/>
</dbReference>
<dbReference type="GO" id="GO:0031241">
    <property type="term" value="C:periplasmic side of cell outer membrane"/>
    <property type="evidence" value="ECO:0007669"/>
    <property type="project" value="TreeGrafter"/>
</dbReference>
<evidence type="ECO:0008006" key="5">
    <source>
        <dbReference type="Google" id="ProtNLM"/>
    </source>
</evidence>
<name>A0AAE2YNL0_9PROT</name>
<reference evidence="3" key="1">
    <citation type="journal article" date="2021" name="ISME J.">
        <title>Genomic evolution of the class Acidithiobacillia: deep-branching Proteobacteria living in extreme acidic conditions.</title>
        <authorList>
            <person name="Moya-Beltran A."/>
            <person name="Beard S."/>
            <person name="Rojas-Villalobos C."/>
            <person name="Issotta F."/>
            <person name="Gallardo Y."/>
            <person name="Ulloa R."/>
            <person name="Giaveno A."/>
            <person name="Degli Esposti M."/>
            <person name="Johnson D.B."/>
            <person name="Quatrini R."/>
        </authorList>
    </citation>
    <scope>NUCLEOTIDE SEQUENCE</scope>
    <source>
        <strain evidence="3">VAN18-1</strain>
    </source>
</reference>
<feature type="chain" id="PRO_5042058784" description="Penicillin-binding protein activator" evidence="2">
    <location>
        <begin position="30"/>
        <end position="607"/>
    </location>
</feature>
<sequence length="607" mass="63979">MQQLSRLFAPASWRLGSTALLTVLLSACASMPHSPSPTPTPAPVAVTPAATEISQAQEADRLLAEGKDLAAAKEYIQAAAASGADKQLEYLLKAAQASLDGNRAQVASLLSAEVLRLSQDPSQRAKALWIQAQAYQRDGQDKLARGALAELLSISAVSPEQRAIAMKELADIYQRENHDLTALDFLVKRDALLSGAAKAENRQHIHSLLDAQSSAKLKNWQGRSGDPIVQEWLAFALIAREHVDPASRAAAFAAWLQAHPGHPNIHYEHAAATPASGAKGAICTLLPTTGRFADDTLAFTAGLQVAARQASGSAIHELSDSSDPALNATQYAAGVQAGCAAFVGPALPQDINAVLGARHPQDPPILLLGDVASDPGKGIYDFDISLQVVARRVAEDAFQAGYRQAAVLYPLDAQGAAMQAAFLENWKRLGGDVAGVAHYRVGNGDTAGAVREALGSVSGQRAFFFLVAPEQNLATIVGDIRAQSSGPILLAGIPTFTSENSGGLSGAKIYALGMPWVFDPQMANGPAAEAVKQSLPQATAQQWRMAGLGVEAYGLLAKILGSTASAQQENRQLMGIAADPVRHGQRHLQWVTWQNGTLQVLPQLPRP</sequence>
<dbReference type="PROSITE" id="PS51257">
    <property type="entry name" value="PROKAR_LIPOPROTEIN"/>
    <property type="match status" value="1"/>
</dbReference>
<evidence type="ECO:0000313" key="3">
    <source>
        <dbReference type="EMBL" id="MBU2787136.1"/>
    </source>
</evidence>
<dbReference type="InterPro" id="IPR007443">
    <property type="entry name" value="LpoA"/>
</dbReference>
<dbReference type="InterPro" id="IPR028082">
    <property type="entry name" value="Peripla_BP_I"/>
</dbReference>
<comment type="caution">
    <text evidence="3">The sequence shown here is derived from an EMBL/GenBank/DDBJ whole genome shotgun (WGS) entry which is preliminary data.</text>
</comment>
<dbReference type="PANTHER" id="PTHR38038:SF1">
    <property type="entry name" value="PENICILLIN-BINDING PROTEIN ACTIVATOR LPOA"/>
    <property type="match status" value="1"/>
</dbReference>
<accession>A0AAE2YNL0</accession>
<dbReference type="Proteomes" id="UP001197378">
    <property type="component" value="Unassembled WGS sequence"/>
</dbReference>
<dbReference type="Pfam" id="PF04348">
    <property type="entry name" value="LppC"/>
    <property type="match status" value="1"/>
</dbReference>
<dbReference type="Gene3D" id="3.40.50.2300">
    <property type="match status" value="2"/>
</dbReference>